<dbReference type="EMBL" id="NBTY01000100">
    <property type="protein sequence ID" value="OTP73295.1"/>
    <property type="molecule type" value="Genomic_DNA"/>
</dbReference>
<evidence type="ECO:0000313" key="11">
    <source>
        <dbReference type="Proteomes" id="UP000194546"/>
    </source>
</evidence>
<evidence type="ECO:0000259" key="9">
    <source>
        <dbReference type="Pfam" id="PF01850"/>
    </source>
</evidence>
<evidence type="ECO:0000256" key="2">
    <source>
        <dbReference type="ARBA" id="ARBA00022649"/>
    </source>
</evidence>
<keyword evidence="4 8" id="KW-0479">Metal-binding</keyword>
<dbReference type="PANTHER" id="PTHR33653">
    <property type="entry name" value="RIBONUCLEASE VAPC2"/>
    <property type="match status" value="1"/>
</dbReference>
<dbReference type="GO" id="GO:0004540">
    <property type="term" value="F:RNA nuclease activity"/>
    <property type="evidence" value="ECO:0007669"/>
    <property type="project" value="InterPro"/>
</dbReference>
<comment type="function">
    <text evidence="8">Toxic component of a toxin-antitoxin (TA) system. An RNase.</text>
</comment>
<dbReference type="HAMAP" id="MF_00265">
    <property type="entry name" value="VapC_Nob1"/>
    <property type="match status" value="1"/>
</dbReference>
<feature type="domain" description="PIN" evidence="9">
    <location>
        <begin position="3"/>
        <end position="122"/>
    </location>
</feature>
<evidence type="ECO:0000256" key="5">
    <source>
        <dbReference type="ARBA" id="ARBA00022801"/>
    </source>
</evidence>
<dbReference type="PANTHER" id="PTHR33653:SF1">
    <property type="entry name" value="RIBONUCLEASE VAPC2"/>
    <property type="match status" value="1"/>
</dbReference>
<comment type="similarity">
    <text evidence="7 8">Belongs to the PINc/VapC protein family.</text>
</comment>
<keyword evidence="2 8" id="KW-1277">Toxin-antitoxin system</keyword>
<gene>
    <name evidence="8" type="primary">vapC</name>
    <name evidence="10" type="ORF">PAMC26510_18660</name>
</gene>
<evidence type="ECO:0000256" key="3">
    <source>
        <dbReference type="ARBA" id="ARBA00022722"/>
    </source>
</evidence>
<reference evidence="10 11" key="1">
    <citation type="submission" date="2017-03" db="EMBL/GenBank/DDBJ databases">
        <title>Genome analysis of strain PAMC 26510.</title>
        <authorList>
            <person name="Oh H.-M."/>
            <person name="Yang J.-A."/>
        </authorList>
    </citation>
    <scope>NUCLEOTIDE SEQUENCE [LARGE SCALE GENOMIC DNA]</scope>
    <source>
        <strain evidence="10 11">PAMC 26510</strain>
    </source>
</reference>
<dbReference type="GO" id="GO:0016787">
    <property type="term" value="F:hydrolase activity"/>
    <property type="evidence" value="ECO:0007669"/>
    <property type="project" value="UniProtKB-KW"/>
</dbReference>
<dbReference type="RefSeq" id="WP_086382047.1">
    <property type="nucleotide sequence ID" value="NZ_NBTY01000100.1"/>
</dbReference>
<sequence>MNYLLDTNAVIALMKGNSGFLARLRQHRPRDFAISSIVAHGLYYGAYKSQNAAENLKRVEALQFEVLDFDTEDARHAGEVRSQLALAGTSSGPCDALIAGQALARALTLVTRNTREFRHVSKLNVEDWES</sequence>
<evidence type="ECO:0000256" key="6">
    <source>
        <dbReference type="ARBA" id="ARBA00022842"/>
    </source>
</evidence>
<proteinExistence type="inferred from homology"/>
<evidence type="ECO:0000256" key="8">
    <source>
        <dbReference type="HAMAP-Rule" id="MF_00265"/>
    </source>
</evidence>
<evidence type="ECO:0000313" key="10">
    <source>
        <dbReference type="EMBL" id="OTP73295.1"/>
    </source>
</evidence>
<dbReference type="InterPro" id="IPR022907">
    <property type="entry name" value="VapC_family"/>
</dbReference>
<evidence type="ECO:0000256" key="4">
    <source>
        <dbReference type="ARBA" id="ARBA00022723"/>
    </source>
</evidence>
<dbReference type="GO" id="GO:0000287">
    <property type="term" value="F:magnesium ion binding"/>
    <property type="evidence" value="ECO:0007669"/>
    <property type="project" value="UniProtKB-UniRule"/>
</dbReference>
<evidence type="ECO:0000256" key="7">
    <source>
        <dbReference type="ARBA" id="ARBA00038093"/>
    </source>
</evidence>
<dbReference type="SUPFAM" id="SSF88723">
    <property type="entry name" value="PIN domain-like"/>
    <property type="match status" value="1"/>
</dbReference>
<dbReference type="Proteomes" id="UP000194546">
    <property type="component" value="Unassembled WGS sequence"/>
</dbReference>
<dbReference type="InterPro" id="IPR002716">
    <property type="entry name" value="PIN_dom"/>
</dbReference>
<comment type="cofactor">
    <cofactor evidence="1 8">
        <name>Mg(2+)</name>
        <dbReference type="ChEBI" id="CHEBI:18420"/>
    </cofactor>
</comment>
<dbReference type="Pfam" id="PF01850">
    <property type="entry name" value="PIN"/>
    <property type="match status" value="1"/>
</dbReference>
<dbReference type="AlphaFoldDB" id="A0A242MPP4"/>
<dbReference type="GO" id="GO:0090729">
    <property type="term" value="F:toxin activity"/>
    <property type="evidence" value="ECO:0007669"/>
    <property type="project" value="UniProtKB-KW"/>
</dbReference>
<dbReference type="CDD" id="cd18745">
    <property type="entry name" value="PIN_VapC4-5_FitB-like"/>
    <property type="match status" value="1"/>
</dbReference>
<keyword evidence="3 8" id="KW-0540">Nuclease</keyword>
<feature type="binding site" evidence="8">
    <location>
        <position position="95"/>
    </location>
    <ligand>
        <name>Mg(2+)</name>
        <dbReference type="ChEBI" id="CHEBI:18420"/>
    </ligand>
</feature>
<keyword evidence="8" id="KW-0800">Toxin</keyword>
<protein>
    <recommendedName>
        <fullName evidence="8">Ribonuclease VapC</fullName>
        <shortName evidence="8">RNase VapC</shortName>
        <ecNumber evidence="8">3.1.-.-</ecNumber>
    </recommendedName>
    <alternativeName>
        <fullName evidence="8">Toxin VapC</fullName>
    </alternativeName>
</protein>
<dbReference type="InterPro" id="IPR029060">
    <property type="entry name" value="PIN-like_dom_sf"/>
</dbReference>
<dbReference type="EC" id="3.1.-.-" evidence="8"/>
<accession>A0A242MPP4</accession>
<comment type="caution">
    <text evidence="10">The sequence shown here is derived from an EMBL/GenBank/DDBJ whole genome shotgun (WGS) entry which is preliminary data.</text>
</comment>
<evidence type="ECO:0000256" key="1">
    <source>
        <dbReference type="ARBA" id="ARBA00001946"/>
    </source>
</evidence>
<keyword evidence="6 8" id="KW-0460">Magnesium</keyword>
<feature type="binding site" evidence="8">
    <location>
        <position position="6"/>
    </location>
    <ligand>
        <name>Mg(2+)</name>
        <dbReference type="ChEBI" id="CHEBI:18420"/>
    </ligand>
</feature>
<dbReference type="Gene3D" id="3.40.50.1010">
    <property type="entry name" value="5'-nuclease"/>
    <property type="match status" value="1"/>
</dbReference>
<name>A0A242MPP4_CABSO</name>
<dbReference type="InterPro" id="IPR050556">
    <property type="entry name" value="Type_II_TA_system_RNase"/>
</dbReference>
<organism evidence="10 11">
    <name type="scientific">Caballeronia sordidicola</name>
    <name type="common">Burkholderia sordidicola</name>
    <dbReference type="NCBI Taxonomy" id="196367"/>
    <lineage>
        <taxon>Bacteria</taxon>
        <taxon>Pseudomonadati</taxon>
        <taxon>Pseudomonadota</taxon>
        <taxon>Betaproteobacteria</taxon>
        <taxon>Burkholderiales</taxon>
        <taxon>Burkholderiaceae</taxon>
        <taxon>Caballeronia</taxon>
    </lineage>
</organism>
<keyword evidence="5 8" id="KW-0378">Hydrolase</keyword>